<protein>
    <recommendedName>
        <fullName evidence="1">Acid ceramidase N-terminal domain-containing protein</fullName>
    </recommendedName>
</protein>
<dbReference type="Pfam" id="PF15508">
    <property type="entry name" value="NAAA-beta"/>
    <property type="match status" value="1"/>
</dbReference>
<evidence type="ECO:0000259" key="1">
    <source>
        <dbReference type="Pfam" id="PF15508"/>
    </source>
</evidence>
<evidence type="ECO:0000313" key="2">
    <source>
        <dbReference type="EMBL" id="KAK7480874.1"/>
    </source>
</evidence>
<dbReference type="EMBL" id="JACVVK020000272">
    <property type="protein sequence ID" value="KAK7480874.1"/>
    <property type="molecule type" value="Genomic_DNA"/>
</dbReference>
<evidence type="ECO:0000313" key="3">
    <source>
        <dbReference type="Proteomes" id="UP001519460"/>
    </source>
</evidence>
<dbReference type="Proteomes" id="UP001519460">
    <property type="component" value="Unassembled WGS sequence"/>
</dbReference>
<dbReference type="AlphaFoldDB" id="A0ABD0K0L8"/>
<comment type="caution">
    <text evidence="2">The sequence shown here is derived from an EMBL/GenBank/DDBJ whole genome shotgun (WGS) entry which is preliminary data.</text>
</comment>
<organism evidence="2 3">
    <name type="scientific">Batillaria attramentaria</name>
    <dbReference type="NCBI Taxonomy" id="370345"/>
    <lineage>
        <taxon>Eukaryota</taxon>
        <taxon>Metazoa</taxon>
        <taxon>Spiralia</taxon>
        <taxon>Lophotrochozoa</taxon>
        <taxon>Mollusca</taxon>
        <taxon>Gastropoda</taxon>
        <taxon>Caenogastropoda</taxon>
        <taxon>Sorbeoconcha</taxon>
        <taxon>Cerithioidea</taxon>
        <taxon>Batillariidae</taxon>
        <taxon>Batillaria</taxon>
    </lineage>
</organism>
<proteinExistence type="predicted"/>
<dbReference type="PANTHER" id="PTHR28583">
    <property type="entry name" value="ACID AMIDASE"/>
    <property type="match status" value="1"/>
</dbReference>
<sequence>MRLLCYLTFLSEHYRNTLKQCSYRIATGTRTRERHKMDLSSSLLIFVACLAATTCNGRPSDPQPVKTYDVDLNSDPHDRWGKVLDDHRVYLPEIEQMVANYIPEELLPVVQQIAKDIENILPSPFAQEIIDAILLNILYDLTAYCTSIVAQDGNGTIWHARNLDYSNTDILRNLTVSVNFRRGNETVYTGTTYAGYVGLLTGQRPNAFTVTIDQRGVEEKHDGKWWENLLTAVLDRNSSFVSFLVRQLATTVIHATAYVIVGGVKKGEGVIITRDRVAALNRYYLDPLNNRWYVLETNYDHWLPAPPGDNQRRAVGEKEMDKLGATAVNATTLYTVLSTTPVLNNGTTYTTIMSAAQPAVFNTRVRWPPL</sequence>
<feature type="domain" description="Acid ceramidase N-terminal" evidence="1">
    <location>
        <begin position="63"/>
        <end position="119"/>
    </location>
</feature>
<accession>A0ABD0K0L8</accession>
<dbReference type="PANTHER" id="PTHR28583:SF4">
    <property type="entry name" value="N-ACYLETHANOLAMINE-HYDROLYZING ACID AMIDASE"/>
    <property type="match status" value="1"/>
</dbReference>
<dbReference type="InterPro" id="IPR029130">
    <property type="entry name" value="Acid_ceramidase_N"/>
</dbReference>
<dbReference type="Gene3D" id="3.60.60.10">
    <property type="entry name" value="Penicillin V Acylase, Chain A"/>
    <property type="match status" value="1"/>
</dbReference>
<name>A0ABD0K0L8_9CAEN</name>
<keyword evidence="3" id="KW-1185">Reference proteome</keyword>
<gene>
    <name evidence="2" type="ORF">BaRGS_00027875</name>
</gene>
<reference evidence="2 3" key="1">
    <citation type="journal article" date="2023" name="Sci. Data">
        <title>Genome assembly of the Korean intertidal mud-creeper Batillaria attramentaria.</title>
        <authorList>
            <person name="Patra A.K."/>
            <person name="Ho P.T."/>
            <person name="Jun S."/>
            <person name="Lee S.J."/>
            <person name="Kim Y."/>
            <person name="Won Y.J."/>
        </authorList>
    </citation>
    <scope>NUCLEOTIDE SEQUENCE [LARGE SCALE GENOMIC DNA]</scope>
    <source>
        <strain evidence="2">Wonlab-2016</strain>
    </source>
</reference>